<keyword evidence="13" id="KW-1185">Reference proteome</keyword>
<accession>A0A9W5T8T1</accession>
<dbReference type="AlphaFoldDB" id="A0A9W5T8T1"/>
<keyword evidence="6" id="KW-0256">Endoplasmic reticulum</keyword>
<dbReference type="OrthoDB" id="365023at2759"/>
<evidence type="ECO:0000256" key="10">
    <source>
        <dbReference type="SAM" id="Phobius"/>
    </source>
</evidence>
<comment type="caution">
    <text evidence="12">The sequence shown here is derived from an EMBL/GenBank/DDBJ whole genome shotgun (WGS) entry which is preliminary data.</text>
</comment>
<dbReference type="GO" id="GO:0006629">
    <property type="term" value="P:lipid metabolic process"/>
    <property type="evidence" value="ECO:0007669"/>
    <property type="project" value="TreeGrafter"/>
</dbReference>
<sequence length="409" mass="45830">MLVVTLLLASLLVLGLTVWNDILLCSNRSRVLPLLNEVVKAPCTPSDEFESRLVYIDCQMDTAHTFYTPKEFSSNIYSYNGAFFETRVEMYQWVSVKGFFGMHKIGAFVDHVVVDRSWVNAMFSPERNPGYFPHVPGAGRKYAPTMKLGSYNIPPGAFSGVRGTKQLDLMDDHWYQPSELSYPLPVPHVDHVNTQVFDNALYTGDPLNPKIGDLRITFWGNDGTRFSALGRQRSTLFSKDASLEPFSIGDDKVVLIGENGLSPHSLLTAYFSQFESTQTTYWSLRIASLLLIASTLFCYYYRLKAPKTRTTLFVCSLCGSAVALFIIEALIWVRYRIYLLFVFAILSIAFSGALVSIWNMDPLSNWQRLTENGFLVTRSTVESVGWSTATPTGSVVSNSSRPLLGSIPM</sequence>
<dbReference type="GO" id="GO:0071763">
    <property type="term" value="P:nuclear membrane organization"/>
    <property type="evidence" value="ECO:0007669"/>
    <property type="project" value="TreeGrafter"/>
</dbReference>
<evidence type="ECO:0000256" key="8">
    <source>
        <dbReference type="ARBA" id="ARBA00023136"/>
    </source>
</evidence>
<comment type="subcellular location">
    <subcellularLocation>
        <location evidence="1">Endomembrane system</location>
        <topology evidence="1">Multi-pass membrane protein</topology>
    </subcellularLocation>
    <subcellularLocation>
        <location evidence="3">Endoplasmic reticulum membrane</location>
    </subcellularLocation>
    <subcellularLocation>
        <location evidence="2">Nucleus envelope</location>
    </subcellularLocation>
</comment>
<evidence type="ECO:0000313" key="13">
    <source>
        <dbReference type="Proteomes" id="UP001057455"/>
    </source>
</evidence>
<dbReference type="GO" id="GO:0005789">
    <property type="term" value="C:endoplasmic reticulum membrane"/>
    <property type="evidence" value="ECO:0007669"/>
    <property type="project" value="UniProtKB-SubCell"/>
</dbReference>
<dbReference type="EMBL" id="BLIY01000003">
    <property type="protein sequence ID" value="GFE53101.1"/>
    <property type="molecule type" value="Genomic_DNA"/>
</dbReference>
<evidence type="ECO:0000313" key="12">
    <source>
        <dbReference type="EMBL" id="GFE53101.1"/>
    </source>
</evidence>
<evidence type="ECO:0000256" key="1">
    <source>
        <dbReference type="ARBA" id="ARBA00004127"/>
    </source>
</evidence>
<dbReference type="PANTHER" id="PTHR13416:SF2">
    <property type="entry name" value="TRANSMEMBRANE PROTEIN 43"/>
    <property type="match status" value="1"/>
</dbReference>
<evidence type="ECO:0000256" key="6">
    <source>
        <dbReference type="ARBA" id="ARBA00022824"/>
    </source>
</evidence>
<evidence type="ECO:0000256" key="5">
    <source>
        <dbReference type="ARBA" id="ARBA00022692"/>
    </source>
</evidence>
<evidence type="ECO:0000256" key="2">
    <source>
        <dbReference type="ARBA" id="ARBA00004259"/>
    </source>
</evidence>
<reference evidence="12" key="1">
    <citation type="submission" date="2019-12" db="EMBL/GenBank/DDBJ databases">
        <title>Genome sequence of Babesia ovis.</title>
        <authorList>
            <person name="Yamagishi J."/>
            <person name="Sevinc F."/>
            <person name="Xuan X."/>
        </authorList>
    </citation>
    <scope>NUCLEOTIDE SEQUENCE</scope>
    <source>
        <strain evidence="12">Selcuk</strain>
    </source>
</reference>
<feature type="transmembrane region" description="Helical" evidence="10">
    <location>
        <begin position="312"/>
        <end position="331"/>
    </location>
</feature>
<protein>
    <submittedName>
        <fullName evidence="12">Transmembrane protein</fullName>
    </submittedName>
</protein>
<feature type="chain" id="PRO_5040937794" evidence="11">
    <location>
        <begin position="16"/>
        <end position="409"/>
    </location>
</feature>
<keyword evidence="9" id="KW-0539">Nucleus</keyword>
<dbReference type="PANTHER" id="PTHR13416">
    <property type="match status" value="1"/>
</dbReference>
<keyword evidence="11" id="KW-0732">Signal</keyword>
<feature type="transmembrane region" description="Helical" evidence="10">
    <location>
        <begin position="337"/>
        <end position="358"/>
    </location>
</feature>
<keyword evidence="7 10" id="KW-1133">Transmembrane helix</keyword>
<name>A0A9W5T8T1_BABOV</name>
<feature type="signal peptide" evidence="11">
    <location>
        <begin position="1"/>
        <end position="15"/>
    </location>
</feature>
<evidence type="ECO:0000256" key="11">
    <source>
        <dbReference type="SAM" id="SignalP"/>
    </source>
</evidence>
<gene>
    <name evidence="12" type="ORF">BaOVIS_005050</name>
</gene>
<evidence type="ECO:0000256" key="3">
    <source>
        <dbReference type="ARBA" id="ARBA00004586"/>
    </source>
</evidence>
<comment type="similarity">
    <text evidence="4">Belongs to the TMEM43 family.</text>
</comment>
<evidence type="ECO:0000256" key="7">
    <source>
        <dbReference type="ARBA" id="ARBA00022989"/>
    </source>
</evidence>
<evidence type="ECO:0000256" key="9">
    <source>
        <dbReference type="ARBA" id="ARBA00023242"/>
    </source>
</evidence>
<dbReference type="Pfam" id="PF07787">
    <property type="entry name" value="TMEM43"/>
    <property type="match status" value="1"/>
</dbReference>
<dbReference type="GO" id="GO:0005637">
    <property type="term" value="C:nuclear inner membrane"/>
    <property type="evidence" value="ECO:0007669"/>
    <property type="project" value="TreeGrafter"/>
</dbReference>
<proteinExistence type="inferred from homology"/>
<dbReference type="Proteomes" id="UP001057455">
    <property type="component" value="Unassembled WGS sequence"/>
</dbReference>
<evidence type="ECO:0000256" key="4">
    <source>
        <dbReference type="ARBA" id="ARBA00006627"/>
    </source>
</evidence>
<organism evidence="12 13">
    <name type="scientific">Babesia ovis</name>
    <dbReference type="NCBI Taxonomy" id="5869"/>
    <lineage>
        <taxon>Eukaryota</taxon>
        <taxon>Sar</taxon>
        <taxon>Alveolata</taxon>
        <taxon>Apicomplexa</taxon>
        <taxon>Aconoidasida</taxon>
        <taxon>Piroplasmida</taxon>
        <taxon>Babesiidae</taxon>
        <taxon>Babesia</taxon>
    </lineage>
</organism>
<dbReference type="InterPro" id="IPR012430">
    <property type="entry name" value="TMEM43_fam"/>
</dbReference>
<keyword evidence="5 10" id="KW-0812">Transmembrane</keyword>
<feature type="transmembrane region" description="Helical" evidence="10">
    <location>
        <begin position="281"/>
        <end position="300"/>
    </location>
</feature>
<keyword evidence="8 10" id="KW-0472">Membrane</keyword>